<proteinExistence type="predicted"/>
<dbReference type="SUPFAM" id="SSF48537">
    <property type="entry name" value="Phospholipase C/P1 nuclease"/>
    <property type="match status" value="1"/>
</dbReference>
<evidence type="ECO:0000259" key="1">
    <source>
        <dbReference type="Pfam" id="PF25819"/>
    </source>
</evidence>
<reference evidence="2" key="1">
    <citation type="submission" date="2020-10" db="EMBL/GenBank/DDBJ databases">
        <title>Taxonomic study of unclassified bacteria belonging to the class Ktedonobacteria.</title>
        <authorList>
            <person name="Yabe S."/>
            <person name="Wang C.M."/>
            <person name="Zheng Y."/>
            <person name="Sakai Y."/>
            <person name="Cavaletti L."/>
            <person name="Monciardini P."/>
            <person name="Donadio S."/>
        </authorList>
    </citation>
    <scope>NUCLEOTIDE SEQUENCE</scope>
    <source>
        <strain evidence="2">SOSP1-1</strain>
    </source>
</reference>
<dbReference type="AlphaFoldDB" id="A0A8J3MV90"/>
<dbReference type="Proteomes" id="UP000612362">
    <property type="component" value="Unassembled WGS sequence"/>
</dbReference>
<dbReference type="Gene3D" id="1.10.575.10">
    <property type="entry name" value="P1 Nuclease"/>
    <property type="match status" value="1"/>
</dbReference>
<dbReference type="Pfam" id="PF25819">
    <property type="entry name" value="Nal1_C"/>
    <property type="match status" value="1"/>
</dbReference>
<evidence type="ECO:0000313" key="2">
    <source>
        <dbReference type="EMBL" id="GHO46265.1"/>
    </source>
</evidence>
<comment type="caution">
    <text evidence="2">The sequence shown here is derived from an EMBL/GenBank/DDBJ whole genome shotgun (WGS) entry which is preliminary data.</text>
</comment>
<organism evidence="2 3">
    <name type="scientific">Ktedonospora formicarum</name>
    <dbReference type="NCBI Taxonomy" id="2778364"/>
    <lineage>
        <taxon>Bacteria</taxon>
        <taxon>Bacillati</taxon>
        <taxon>Chloroflexota</taxon>
        <taxon>Ktedonobacteria</taxon>
        <taxon>Ktedonobacterales</taxon>
        <taxon>Ktedonobacteraceae</taxon>
        <taxon>Ktedonospora</taxon>
    </lineage>
</organism>
<evidence type="ECO:0000313" key="3">
    <source>
        <dbReference type="Proteomes" id="UP000612362"/>
    </source>
</evidence>
<accession>A0A8J3MV90</accession>
<feature type="domain" description="Nal1 C-terminal" evidence="1">
    <location>
        <begin position="237"/>
        <end position="356"/>
    </location>
</feature>
<keyword evidence="3" id="KW-1185">Reference proteome</keyword>
<dbReference type="SUPFAM" id="SSF50494">
    <property type="entry name" value="Trypsin-like serine proteases"/>
    <property type="match status" value="1"/>
</dbReference>
<dbReference type="InterPro" id="IPR009003">
    <property type="entry name" value="Peptidase_S1_PA"/>
</dbReference>
<name>A0A8J3MV90_9CHLR</name>
<dbReference type="InterPro" id="IPR057904">
    <property type="entry name" value="Nal1_C"/>
</dbReference>
<dbReference type="GO" id="GO:0016788">
    <property type="term" value="F:hydrolase activity, acting on ester bonds"/>
    <property type="evidence" value="ECO:0007669"/>
    <property type="project" value="InterPro"/>
</dbReference>
<dbReference type="EMBL" id="BNJF01000002">
    <property type="protein sequence ID" value="GHO46265.1"/>
    <property type="molecule type" value="Genomic_DNA"/>
</dbReference>
<sequence>MQPKRSFKSLAIRDLLDAREAYHVHLAHLDNVIATAIGLYRIRQEDADASDQLPHKNWRHRSDSPPRTLENTIVQPWSWPCVLVFVNRWQTQQELVEADPDQVVPRYLYLPDGRVVPTCVILAEEIQQASPPLRDIAFSRDLLGGGYPILTDIQGREHIGSIGCLLTDGNQIYALTNQHVCGDSGTPVYTVVDGQRASIGKASHHQIGKLPFKAVYPDWSATSSHINIDAGLIRIDDVKSWTAQIFGLGELGRPIDLTPETITLDIIGWPVRAFGAASGFMQGEIQALFYRYHSVGGTDYISDLLIGSRSGQSPLQTIPGDSGTIWCLDSSLEQPKPDTIPILRPLGLQWGGHVFQQDHSRSQFRFALATSLSTVLRELDVDLVPNWHTGHRQYWGEVGHYKIGGSACDLVQSPNLKALMSKNRDSIAFGDHALITGNSHVHGHGQFTPLADVADLVWRTSRPQDSANHFADVDQEGMGEFSGKTLLDLCQDSQNLDIATWNAFYDSLDMGEKRGSLLFRVWQLYNLMVAALKEEDVARFVCTAGVLAHYVGDGSQPLHASFLHDGHPDNSAEKGVHSAYETKLLDRFTEELITGVNQKLSSVILNPPFTGGKQAAIACMNLMRRSWSELPPETIIEAYVSSAHSADRLAEMWQKLGDTTQQLLANGVQCLASIWESAWQEGNGEQVIAKSDLKEIPTKTLQDLYTDPNFAPSYRLQDERFAQALEPATASATARSHS</sequence>
<dbReference type="InterPro" id="IPR008947">
    <property type="entry name" value="PLipase_C/P1_nuclease_dom_sf"/>
</dbReference>
<dbReference type="RefSeq" id="WP_220195653.1">
    <property type="nucleotide sequence ID" value="NZ_BNJF01000002.1"/>
</dbReference>
<protein>
    <recommendedName>
        <fullName evidence="1">Nal1 C-terminal domain-containing protein</fullName>
    </recommendedName>
</protein>
<gene>
    <name evidence="2" type="ORF">KSX_44280</name>
</gene>